<organism evidence="1 2">
    <name type="scientific">Syncephalastrum racemosum</name>
    <name type="common">Filamentous fungus</name>
    <dbReference type="NCBI Taxonomy" id="13706"/>
    <lineage>
        <taxon>Eukaryota</taxon>
        <taxon>Fungi</taxon>
        <taxon>Fungi incertae sedis</taxon>
        <taxon>Mucoromycota</taxon>
        <taxon>Mucoromycotina</taxon>
        <taxon>Mucoromycetes</taxon>
        <taxon>Mucorales</taxon>
        <taxon>Syncephalastraceae</taxon>
        <taxon>Syncephalastrum</taxon>
    </lineage>
</organism>
<evidence type="ECO:0000313" key="1">
    <source>
        <dbReference type="EMBL" id="ORY93993.1"/>
    </source>
</evidence>
<gene>
    <name evidence="1" type="ORF">BCR43DRAFT_351986</name>
</gene>
<name>A0A1X2H697_SYNRA</name>
<sequence length="136" mass="15676">MIFLFFSFIGPYCSGYQSSRMIFLNGKKSPLMQRRNSAGFWGNTELSLCLVLLEPCYRSYKCNNAEITSKGNALKSNEKLDLRGRRGVSPGHRVALHKVCVRGRWDHPKSVQPYSFVVPRDILNTYRKEKEKTHDT</sequence>
<proteinExistence type="predicted"/>
<protein>
    <submittedName>
        <fullName evidence="1">Uncharacterized protein</fullName>
    </submittedName>
</protein>
<dbReference type="EMBL" id="MCGN01000008">
    <property type="protein sequence ID" value="ORY93993.1"/>
    <property type="molecule type" value="Genomic_DNA"/>
</dbReference>
<dbReference type="Proteomes" id="UP000242180">
    <property type="component" value="Unassembled WGS sequence"/>
</dbReference>
<comment type="caution">
    <text evidence="1">The sequence shown here is derived from an EMBL/GenBank/DDBJ whole genome shotgun (WGS) entry which is preliminary data.</text>
</comment>
<evidence type="ECO:0000313" key="2">
    <source>
        <dbReference type="Proteomes" id="UP000242180"/>
    </source>
</evidence>
<dbReference type="InParanoid" id="A0A1X2H697"/>
<keyword evidence="2" id="KW-1185">Reference proteome</keyword>
<accession>A0A1X2H697</accession>
<reference evidence="1 2" key="1">
    <citation type="submission" date="2016-07" db="EMBL/GenBank/DDBJ databases">
        <title>Pervasive Adenine N6-methylation of Active Genes in Fungi.</title>
        <authorList>
            <consortium name="DOE Joint Genome Institute"/>
            <person name="Mondo S.J."/>
            <person name="Dannebaum R.O."/>
            <person name="Kuo R.C."/>
            <person name="Labutti K."/>
            <person name="Haridas S."/>
            <person name="Kuo A."/>
            <person name="Salamov A."/>
            <person name="Ahrendt S.R."/>
            <person name="Lipzen A."/>
            <person name="Sullivan W."/>
            <person name="Andreopoulos W.B."/>
            <person name="Clum A."/>
            <person name="Lindquist E."/>
            <person name="Daum C."/>
            <person name="Ramamoorthy G.K."/>
            <person name="Gryganskyi A."/>
            <person name="Culley D."/>
            <person name="Magnuson J.K."/>
            <person name="James T.Y."/>
            <person name="O'Malley M.A."/>
            <person name="Stajich J.E."/>
            <person name="Spatafora J.W."/>
            <person name="Visel A."/>
            <person name="Grigoriev I.V."/>
        </authorList>
    </citation>
    <scope>NUCLEOTIDE SEQUENCE [LARGE SCALE GENOMIC DNA]</scope>
    <source>
        <strain evidence="1 2">NRRL 2496</strain>
    </source>
</reference>
<dbReference type="AlphaFoldDB" id="A0A1X2H697"/>